<evidence type="ECO:0000256" key="3">
    <source>
        <dbReference type="ARBA" id="ARBA00023027"/>
    </source>
</evidence>
<dbReference type="InterPro" id="IPR036291">
    <property type="entry name" value="NAD(P)-bd_dom_sf"/>
</dbReference>
<gene>
    <name evidence="5" type="ORF">AVDCRST_MAG20-1139</name>
</gene>
<dbReference type="EC" id="5.1.3.2" evidence="5"/>
<organism evidence="5">
    <name type="scientific">uncultured Acidimicrobiales bacterium</name>
    <dbReference type="NCBI Taxonomy" id="310071"/>
    <lineage>
        <taxon>Bacteria</taxon>
        <taxon>Bacillati</taxon>
        <taxon>Actinomycetota</taxon>
        <taxon>Acidimicrobiia</taxon>
        <taxon>Acidimicrobiales</taxon>
        <taxon>environmental samples</taxon>
    </lineage>
</organism>
<dbReference type="PANTHER" id="PTHR43103">
    <property type="entry name" value="NUCLEOSIDE-DIPHOSPHATE-SUGAR EPIMERASE"/>
    <property type="match status" value="1"/>
</dbReference>
<evidence type="ECO:0000256" key="2">
    <source>
        <dbReference type="ARBA" id="ARBA00023002"/>
    </source>
</evidence>
<dbReference type="AlphaFoldDB" id="A0A6J4HQF2"/>
<dbReference type="InterPro" id="IPR001509">
    <property type="entry name" value="Epimerase_deHydtase"/>
</dbReference>
<dbReference type="SUPFAM" id="SSF51735">
    <property type="entry name" value="NAD(P)-binding Rossmann-fold domains"/>
    <property type="match status" value="1"/>
</dbReference>
<name>A0A6J4HQF2_9ACTN</name>
<keyword evidence="2" id="KW-0560">Oxidoreductase</keyword>
<evidence type="ECO:0000256" key="1">
    <source>
        <dbReference type="ARBA" id="ARBA00007637"/>
    </source>
</evidence>
<proteinExistence type="inferred from homology"/>
<feature type="domain" description="NAD-dependent epimerase/dehydratase" evidence="4">
    <location>
        <begin position="3"/>
        <end position="203"/>
    </location>
</feature>
<evidence type="ECO:0000259" key="4">
    <source>
        <dbReference type="Pfam" id="PF01370"/>
    </source>
</evidence>
<dbReference type="PANTHER" id="PTHR43103:SF5">
    <property type="entry name" value="4-EPIMERASE, PUTATIVE (AFU_ORTHOLOGUE AFUA_7G00360)-RELATED"/>
    <property type="match status" value="1"/>
</dbReference>
<dbReference type="CDD" id="cd08946">
    <property type="entry name" value="SDR_e"/>
    <property type="match status" value="1"/>
</dbReference>
<dbReference type="EMBL" id="CADCSY010000046">
    <property type="protein sequence ID" value="CAA9229140.1"/>
    <property type="molecule type" value="Genomic_DNA"/>
</dbReference>
<sequence length="277" mass="31281">MRILVTGSSGLVGRTTVERLERAGHEVVPFDVDMGADLRSQEDVRRAIRGVQQVVHLAAVLGWHGESEQDFMEVNLFGTWRLLMEAMCAGVARMVFVSSIDVLGVFKGHRVPDYLPLDDEHPCYPNTPYAVSKRLAEVLCDDAQRTHGFETVVLRPPGVFTETTYGEIKAMREARPSYEWSPFWEYGAFLDVRDLAAAIERALLVDYPGAKPFGLAADHSNSSGPTSRQWVQELHPDVEWRGDDRYETAPFTTLLDNRRTRTALQWAPAHAWERDHS</sequence>
<dbReference type="GO" id="GO:0016491">
    <property type="term" value="F:oxidoreductase activity"/>
    <property type="evidence" value="ECO:0007669"/>
    <property type="project" value="UniProtKB-KW"/>
</dbReference>
<keyword evidence="5" id="KW-0413">Isomerase</keyword>
<protein>
    <submittedName>
        <fullName evidence="5">UDP-glucose 4-epimerase</fullName>
        <ecNumber evidence="5">5.1.3.2</ecNumber>
    </submittedName>
</protein>
<dbReference type="Pfam" id="PF01370">
    <property type="entry name" value="Epimerase"/>
    <property type="match status" value="1"/>
</dbReference>
<dbReference type="GO" id="GO:0003978">
    <property type="term" value="F:UDP-glucose 4-epimerase activity"/>
    <property type="evidence" value="ECO:0007669"/>
    <property type="project" value="UniProtKB-EC"/>
</dbReference>
<evidence type="ECO:0000313" key="5">
    <source>
        <dbReference type="EMBL" id="CAA9229140.1"/>
    </source>
</evidence>
<comment type="similarity">
    <text evidence="1">Belongs to the NAD(P)-dependent epimerase/dehydratase family.</text>
</comment>
<reference evidence="5" key="1">
    <citation type="submission" date="2020-02" db="EMBL/GenBank/DDBJ databases">
        <authorList>
            <person name="Meier V. D."/>
        </authorList>
    </citation>
    <scope>NUCLEOTIDE SEQUENCE</scope>
    <source>
        <strain evidence="5">AVDCRST_MAG20</strain>
    </source>
</reference>
<accession>A0A6J4HQF2</accession>
<keyword evidence="3" id="KW-0520">NAD</keyword>
<dbReference type="Gene3D" id="3.40.50.720">
    <property type="entry name" value="NAD(P)-binding Rossmann-like Domain"/>
    <property type="match status" value="1"/>
</dbReference>